<comment type="caution">
    <text evidence="2">The sequence shown here is derived from an EMBL/GenBank/DDBJ whole genome shotgun (WGS) entry which is preliminary data.</text>
</comment>
<feature type="transmembrane region" description="Helical" evidence="1">
    <location>
        <begin position="68"/>
        <end position="89"/>
    </location>
</feature>
<dbReference type="GeneID" id="54781548"/>
<name>A0A642UNS8_DIURU</name>
<proteinExistence type="predicted"/>
<keyword evidence="1" id="KW-1133">Transmembrane helix</keyword>
<accession>A0A642UNS8</accession>
<dbReference type="Proteomes" id="UP000449547">
    <property type="component" value="Unassembled WGS sequence"/>
</dbReference>
<dbReference type="AlphaFoldDB" id="A0A642UNS8"/>
<evidence type="ECO:0000313" key="2">
    <source>
        <dbReference type="EMBL" id="KAA8902443.1"/>
    </source>
</evidence>
<keyword evidence="1" id="KW-0812">Transmembrane</keyword>
<sequence length="266" mass="29376">MEETKDFLKPTTSRAWVGVSATLRLLQFALQVVELGFGAYGMSQTHVAKSANRGDLDYFIMAARDQSVCLIVFSVLGVVYVSGCCVATVRRSSVLIFPFMIIIFEAAFFGMWLAVGLYYYRVFGGAFCRLITAYQQSSDASQFGLLSQLASDCIIDTAFYVISLILAAIFGISGIIHIVFAVVPSVREQGISSLWTTQPYYFGAIVIKSKCNYRDSCMSMEDTLLPENNSTLTTSPEETELDVKSMHSDNNDLTAASDDWYQVLGK</sequence>
<protein>
    <submittedName>
        <fullName evidence="2">Uncharacterized protein</fullName>
    </submittedName>
</protein>
<reference evidence="2 3" key="1">
    <citation type="submission" date="2019-07" db="EMBL/GenBank/DDBJ databases">
        <title>Genome assembly of two rare yeast pathogens: Diutina rugosa and Trichomonascus ciferrii.</title>
        <authorList>
            <person name="Mixao V."/>
            <person name="Saus E."/>
            <person name="Hansen A."/>
            <person name="Lass-Flor C."/>
            <person name="Gabaldon T."/>
        </authorList>
    </citation>
    <scope>NUCLEOTIDE SEQUENCE [LARGE SCALE GENOMIC DNA]</scope>
    <source>
        <strain evidence="2 3">CBS 613</strain>
    </source>
</reference>
<keyword evidence="3" id="KW-1185">Reference proteome</keyword>
<keyword evidence="1" id="KW-0472">Membrane</keyword>
<dbReference type="EMBL" id="SWFT01000090">
    <property type="protein sequence ID" value="KAA8902443.1"/>
    <property type="molecule type" value="Genomic_DNA"/>
</dbReference>
<evidence type="ECO:0000313" key="3">
    <source>
        <dbReference type="Proteomes" id="UP000449547"/>
    </source>
</evidence>
<dbReference type="VEuPathDB" id="FungiDB:DIURU_002897"/>
<feature type="transmembrane region" description="Helical" evidence="1">
    <location>
        <begin position="95"/>
        <end position="120"/>
    </location>
</feature>
<organism evidence="2 3">
    <name type="scientific">Diutina rugosa</name>
    <name type="common">Yeast</name>
    <name type="synonym">Candida rugosa</name>
    <dbReference type="NCBI Taxonomy" id="5481"/>
    <lineage>
        <taxon>Eukaryota</taxon>
        <taxon>Fungi</taxon>
        <taxon>Dikarya</taxon>
        <taxon>Ascomycota</taxon>
        <taxon>Saccharomycotina</taxon>
        <taxon>Pichiomycetes</taxon>
        <taxon>Debaryomycetaceae</taxon>
        <taxon>Diutina</taxon>
    </lineage>
</organism>
<feature type="transmembrane region" description="Helical" evidence="1">
    <location>
        <begin position="158"/>
        <end position="183"/>
    </location>
</feature>
<gene>
    <name evidence="2" type="ORF">DIURU_002897</name>
</gene>
<dbReference type="RefSeq" id="XP_034012428.1">
    <property type="nucleotide sequence ID" value="XM_034155598.1"/>
</dbReference>
<evidence type="ECO:0000256" key="1">
    <source>
        <dbReference type="SAM" id="Phobius"/>
    </source>
</evidence>